<dbReference type="Pfam" id="PF00106">
    <property type="entry name" value="adh_short"/>
    <property type="match status" value="1"/>
</dbReference>
<accession>A0ABR1SKV3</accession>
<name>A0ABR1SKV3_9PEZI</name>
<dbReference type="InterPro" id="IPR020904">
    <property type="entry name" value="Sc_DH/Rdtase_CS"/>
</dbReference>
<dbReference type="PRINTS" id="PR00081">
    <property type="entry name" value="GDHRDH"/>
</dbReference>
<organism evidence="4 5">
    <name type="scientific">Apiospora rasikravindrae</name>
    <dbReference type="NCBI Taxonomy" id="990691"/>
    <lineage>
        <taxon>Eukaryota</taxon>
        <taxon>Fungi</taxon>
        <taxon>Dikarya</taxon>
        <taxon>Ascomycota</taxon>
        <taxon>Pezizomycotina</taxon>
        <taxon>Sordariomycetes</taxon>
        <taxon>Xylariomycetidae</taxon>
        <taxon>Amphisphaeriales</taxon>
        <taxon>Apiosporaceae</taxon>
        <taxon>Apiospora</taxon>
    </lineage>
</organism>
<sequence>MSSMKGSILVTGTNGGLGSAIVKQIANDPELSRYHGLYTVRDCHNAPVVSSILASAPSHPYELCSLDLANLGSVRHLARDINTKVAAGTLPPIRTLILNAGLQDFGNQAWNEDGLDKVFGANYLGHWLLTLLLLRSINKDSGRIVIIGSEAHDPHDKRNSDGKAFVEEKYKIVLQEQATVGEIARGTWCSAQEVPSFRPAFRRYGAAKLFLVMMVHELQRRLDRDASLHNVCVLGVDPGRMSTGITRQAPWFIRVLITQVLFPLLALLFPSGNVRSPALSAAHVLEAAMGSGAGLGEYPKARYFNGLDSWETSAEARDVVKRDWVWKESVRDARLTEGETVLEDFL</sequence>
<dbReference type="Proteomes" id="UP001444661">
    <property type="component" value="Unassembled WGS sequence"/>
</dbReference>
<evidence type="ECO:0000256" key="3">
    <source>
        <dbReference type="ARBA" id="ARBA00023002"/>
    </source>
</evidence>
<keyword evidence="5" id="KW-1185">Reference proteome</keyword>
<keyword evidence="3" id="KW-0560">Oxidoreductase</keyword>
<evidence type="ECO:0000256" key="1">
    <source>
        <dbReference type="ARBA" id="ARBA00006484"/>
    </source>
</evidence>
<dbReference type="SUPFAM" id="SSF51735">
    <property type="entry name" value="NAD(P)-binding Rossmann-fold domains"/>
    <property type="match status" value="1"/>
</dbReference>
<comment type="caution">
    <text evidence="4">The sequence shown here is derived from an EMBL/GenBank/DDBJ whole genome shotgun (WGS) entry which is preliminary data.</text>
</comment>
<gene>
    <name evidence="4" type="ORF">PG993_009817</name>
</gene>
<dbReference type="InterPro" id="IPR036291">
    <property type="entry name" value="NAD(P)-bd_dom_sf"/>
</dbReference>
<keyword evidence="2" id="KW-0521">NADP</keyword>
<dbReference type="InterPro" id="IPR002347">
    <property type="entry name" value="SDR_fam"/>
</dbReference>
<reference evidence="4 5" key="1">
    <citation type="submission" date="2023-01" db="EMBL/GenBank/DDBJ databases">
        <title>Analysis of 21 Apiospora genomes using comparative genomics revels a genus with tremendous synthesis potential of carbohydrate active enzymes and secondary metabolites.</title>
        <authorList>
            <person name="Sorensen T."/>
        </authorList>
    </citation>
    <scope>NUCLEOTIDE SEQUENCE [LARGE SCALE GENOMIC DNA]</scope>
    <source>
        <strain evidence="4 5">CBS 33761</strain>
    </source>
</reference>
<protein>
    <recommendedName>
        <fullName evidence="6">Short-chain dehydrogenase</fullName>
    </recommendedName>
</protein>
<dbReference type="PANTHER" id="PTHR24320">
    <property type="entry name" value="RETINOL DEHYDROGENASE"/>
    <property type="match status" value="1"/>
</dbReference>
<evidence type="ECO:0000313" key="4">
    <source>
        <dbReference type="EMBL" id="KAK8034822.1"/>
    </source>
</evidence>
<proteinExistence type="inferred from homology"/>
<dbReference type="Gene3D" id="3.40.50.720">
    <property type="entry name" value="NAD(P)-binding Rossmann-like Domain"/>
    <property type="match status" value="1"/>
</dbReference>
<evidence type="ECO:0000256" key="2">
    <source>
        <dbReference type="ARBA" id="ARBA00022857"/>
    </source>
</evidence>
<evidence type="ECO:0008006" key="6">
    <source>
        <dbReference type="Google" id="ProtNLM"/>
    </source>
</evidence>
<comment type="similarity">
    <text evidence="1">Belongs to the short-chain dehydrogenases/reductases (SDR) family.</text>
</comment>
<dbReference type="PROSITE" id="PS00061">
    <property type="entry name" value="ADH_SHORT"/>
    <property type="match status" value="1"/>
</dbReference>
<evidence type="ECO:0000313" key="5">
    <source>
        <dbReference type="Proteomes" id="UP001444661"/>
    </source>
</evidence>
<dbReference type="EMBL" id="JAQQWK010000009">
    <property type="protein sequence ID" value="KAK8034822.1"/>
    <property type="molecule type" value="Genomic_DNA"/>
</dbReference>
<dbReference type="PANTHER" id="PTHR24320:SF227">
    <property type="entry name" value="RETINOL DEHYDROGENASE 11"/>
    <property type="match status" value="1"/>
</dbReference>